<evidence type="ECO:0000313" key="2">
    <source>
        <dbReference type="EMBL" id="GEX86301.1"/>
    </source>
</evidence>
<dbReference type="InterPro" id="IPR043502">
    <property type="entry name" value="DNA/RNA_pol_sf"/>
</dbReference>
<dbReference type="InterPro" id="IPR053134">
    <property type="entry name" value="RNA-dir_DNA_polymerase"/>
</dbReference>
<keyword evidence="2" id="KW-0548">Nucleotidyltransferase</keyword>
<dbReference type="Gene3D" id="3.10.10.10">
    <property type="entry name" value="HIV Type 1 Reverse Transcriptase, subunit A, domain 1"/>
    <property type="match status" value="1"/>
</dbReference>
<organism evidence="2">
    <name type="scientific">Tanacetum cinerariifolium</name>
    <name type="common">Dalmatian daisy</name>
    <name type="synonym">Chrysanthemum cinerariifolium</name>
    <dbReference type="NCBI Taxonomy" id="118510"/>
    <lineage>
        <taxon>Eukaryota</taxon>
        <taxon>Viridiplantae</taxon>
        <taxon>Streptophyta</taxon>
        <taxon>Embryophyta</taxon>
        <taxon>Tracheophyta</taxon>
        <taxon>Spermatophyta</taxon>
        <taxon>Magnoliopsida</taxon>
        <taxon>eudicotyledons</taxon>
        <taxon>Gunneridae</taxon>
        <taxon>Pentapetalae</taxon>
        <taxon>asterids</taxon>
        <taxon>campanulids</taxon>
        <taxon>Asterales</taxon>
        <taxon>Asteraceae</taxon>
        <taxon>Asteroideae</taxon>
        <taxon>Anthemideae</taxon>
        <taxon>Anthemidinae</taxon>
        <taxon>Tanacetum</taxon>
    </lineage>
</organism>
<feature type="region of interest" description="Disordered" evidence="1">
    <location>
        <begin position="1"/>
        <end position="34"/>
    </location>
</feature>
<proteinExistence type="predicted"/>
<gene>
    <name evidence="2" type="ORF">Tci_358276</name>
</gene>
<dbReference type="GO" id="GO:0003964">
    <property type="term" value="F:RNA-directed DNA polymerase activity"/>
    <property type="evidence" value="ECO:0007669"/>
    <property type="project" value="UniProtKB-KW"/>
</dbReference>
<feature type="compositionally biased region" description="Low complexity" evidence="1">
    <location>
        <begin position="201"/>
        <end position="214"/>
    </location>
</feature>
<dbReference type="AlphaFoldDB" id="A0A699HIE7"/>
<feature type="region of interest" description="Disordered" evidence="1">
    <location>
        <begin position="80"/>
        <end position="219"/>
    </location>
</feature>
<feature type="region of interest" description="Disordered" evidence="1">
    <location>
        <begin position="299"/>
        <end position="330"/>
    </location>
</feature>
<reference evidence="2" key="1">
    <citation type="journal article" date="2019" name="Sci. Rep.">
        <title>Draft genome of Tanacetum cinerariifolium, the natural source of mosquito coil.</title>
        <authorList>
            <person name="Yamashiro T."/>
            <person name="Shiraishi A."/>
            <person name="Satake H."/>
            <person name="Nakayama K."/>
        </authorList>
    </citation>
    <scope>NUCLEOTIDE SEQUENCE</scope>
</reference>
<comment type="caution">
    <text evidence="2">The sequence shown here is derived from an EMBL/GenBank/DDBJ whole genome shotgun (WGS) entry which is preliminary data.</text>
</comment>
<feature type="compositionally biased region" description="Basic and acidic residues" evidence="1">
    <location>
        <begin position="113"/>
        <end position="176"/>
    </location>
</feature>
<keyword evidence="2" id="KW-0808">Transferase</keyword>
<dbReference type="SUPFAM" id="SSF56672">
    <property type="entry name" value="DNA/RNA polymerases"/>
    <property type="match status" value="1"/>
</dbReference>
<feature type="compositionally biased region" description="Basic residues" evidence="1">
    <location>
        <begin position="90"/>
        <end position="101"/>
    </location>
</feature>
<feature type="compositionally biased region" description="Polar residues" evidence="1">
    <location>
        <begin position="1"/>
        <end position="17"/>
    </location>
</feature>
<keyword evidence="2" id="KW-0695">RNA-directed DNA polymerase</keyword>
<evidence type="ECO:0000256" key="1">
    <source>
        <dbReference type="SAM" id="MobiDB-lite"/>
    </source>
</evidence>
<accession>A0A699HIE7</accession>
<protein>
    <submittedName>
        <fullName evidence="2">Reverse transcriptase domain-containing protein</fullName>
    </submittedName>
</protein>
<dbReference type="EMBL" id="BKCJ010135137">
    <property type="protein sequence ID" value="GEX86301.1"/>
    <property type="molecule type" value="Genomic_DNA"/>
</dbReference>
<sequence length="772" mass="87945">MSTHSGLSPTPPTSAVRNTVGKRKEISQENLNGPAFDSALREYRDKHYNQLLLILAEKMHPKKVQQEKVKAVKARLKFKEVSQYSESRTPSRRRDNKKRLGSKYVRSVPGSLEPRRGRSESPRKRGPERKTMFKRLEKSVFHGLGDKEKEYASKKNSNKRESLRRTKTLSEVEDSAKGYWKSRSKRQKSSIEENDLSRPWAKAAKGGNLKKGQAVGNTDGTAMAEGSQIKDYPNLLSPETVISFPPLKEEDGTKGPMIIEAETGGHFVHYMYVDGGSFSKIMYEHCFNRFHSEVTIPIQRNHRKARSKENTGSPVYSSRNAKIPSDRQNGHITEQQNYFTIAHNGLKTRSATAHNRPSHRRKDSDMTGVPRHIVEHRLNIYKGCLPVRQNKMGQASERNKAIYEEVEMLVNAGIRKEVHYHSWLSNPVMVKKHDGSWRICVDFKDLNKACPGDGYPLSEIDWKTLYRKRCGLSRRDLATKDIVAAGASVILGYCWPYFKHSNSFSSNLSSEMASVLVNGSPTAKFQFYCRLKQGDPLALYLFILVMKSLHLSFYRVVDAGIFKGIKIDNSTMISYLFYADDVVFVGVGIPNDLIVVAASTLGCSIMKTPFKYLGVMVGGIRRNFFNGAQDNDKKITWVKWAKVLSEKTIHGLNIQKLSSFTFSIWNNILKEVNILKDRGVDLISHCKRRVGNGMHTRFWSDVWLGDQQLRYMFPRIYALEENKECSVAVKLQRDVEFSLRRQVRGGVEAQQLVQLQDLIGSSVLVNAEDRWF</sequence>
<dbReference type="PANTHER" id="PTHR24559:SF444">
    <property type="entry name" value="REVERSE TRANSCRIPTASE DOMAIN-CONTAINING PROTEIN"/>
    <property type="match status" value="1"/>
</dbReference>
<dbReference type="PANTHER" id="PTHR24559">
    <property type="entry name" value="TRANSPOSON TY3-I GAG-POL POLYPROTEIN"/>
    <property type="match status" value="1"/>
</dbReference>
<feature type="region of interest" description="Disordered" evidence="1">
    <location>
        <begin position="348"/>
        <end position="368"/>
    </location>
</feature>
<feature type="compositionally biased region" description="Polar residues" evidence="1">
    <location>
        <begin position="310"/>
        <end position="323"/>
    </location>
</feature>
<name>A0A699HIE7_TANCI</name>